<dbReference type="EMBL" id="MSLT01000012">
    <property type="protein sequence ID" value="OUD14038.1"/>
    <property type="molecule type" value="Genomic_DNA"/>
</dbReference>
<comment type="subunit">
    <text evidence="9">The complex comprises the extracytoplasmic solute receptor protein and the two transmembrane proteins.</text>
</comment>
<evidence type="ECO:0000256" key="4">
    <source>
        <dbReference type="ARBA" id="ARBA00022519"/>
    </source>
</evidence>
<reference evidence="11 12" key="1">
    <citation type="submission" date="2016-12" db="EMBL/GenBank/DDBJ databases">
        <title>Thioflexothrix psekupsii D3 genome sequencing and assembly.</title>
        <authorList>
            <person name="Fomenkov A."/>
            <person name="Vincze T."/>
            <person name="Grabovich M."/>
            <person name="Anton B.P."/>
            <person name="Dubinina G."/>
            <person name="Orlova M."/>
            <person name="Belousova E."/>
            <person name="Roberts R.J."/>
        </authorList>
    </citation>
    <scope>NUCLEOTIDE SEQUENCE [LARGE SCALE GENOMIC DNA]</scope>
    <source>
        <strain evidence="11">D3</strain>
    </source>
</reference>
<dbReference type="InterPro" id="IPR055348">
    <property type="entry name" value="DctQ"/>
</dbReference>
<evidence type="ECO:0000256" key="5">
    <source>
        <dbReference type="ARBA" id="ARBA00022692"/>
    </source>
</evidence>
<evidence type="ECO:0000313" key="12">
    <source>
        <dbReference type="Proteomes" id="UP000194798"/>
    </source>
</evidence>
<dbReference type="AlphaFoldDB" id="A0A251X7J8"/>
<dbReference type="GO" id="GO:0005886">
    <property type="term" value="C:plasma membrane"/>
    <property type="evidence" value="ECO:0007669"/>
    <property type="project" value="UniProtKB-SubCell"/>
</dbReference>
<evidence type="ECO:0000256" key="1">
    <source>
        <dbReference type="ARBA" id="ARBA00004429"/>
    </source>
</evidence>
<feature type="transmembrane region" description="Helical" evidence="9">
    <location>
        <begin position="21"/>
        <end position="42"/>
    </location>
</feature>
<comment type="caution">
    <text evidence="11">The sequence shown here is derived from an EMBL/GenBank/DDBJ whole genome shotgun (WGS) entry which is preliminary data.</text>
</comment>
<comment type="function">
    <text evidence="9">Part of the tripartite ATP-independent periplasmic (TRAP) transport system.</text>
</comment>
<dbReference type="InterPro" id="IPR007387">
    <property type="entry name" value="TRAP_DctQ"/>
</dbReference>
<evidence type="ECO:0000256" key="6">
    <source>
        <dbReference type="ARBA" id="ARBA00022989"/>
    </source>
</evidence>
<dbReference type="GO" id="GO:0022857">
    <property type="term" value="F:transmembrane transporter activity"/>
    <property type="evidence" value="ECO:0007669"/>
    <property type="project" value="UniProtKB-UniRule"/>
</dbReference>
<feature type="domain" description="Tripartite ATP-independent periplasmic transporters DctQ component" evidence="10">
    <location>
        <begin position="36"/>
        <end position="171"/>
    </location>
</feature>
<keyword evidence="4 9" id="KW-0997">Cell inner membrane</keyword>
<sequence length="183" mass="21148">MMKKPSFFSLLHQIVRMGNGFSEWTGRWVAWLVLTMVLVIVYDVSMRSLFSIGSVLLQELQWHLFALIFLLGAAYTFKHDGHVRVDVFYQSRYMTDRKRAWVNIWGGLLLLIPYCLLIIISAWPFVYSSYQFSEGSPDPGGLPYRFILKGAIVFGFGLLLLQGIINILENFLQLFDKSNQEHS</sequence>
<name>A0A251X7J8_9GAMM</name>
<keyword evidence="7 9" id="KW-0472">Membrane</keyword>
<keyword evidence="12" id="KW-1185">Reference proteome</keyword>
<evidence type="ECO:0000256" key="3">
    <source>
        <dbReference type="ARBA" id="ARBA00022475"/>
    </source>
</evidence>
<feature type="transmembrane region" description="Helical" evidence="9">
    <location>
        <begin position="62"/>
        <end position="79"/>
    </location>
</feature>
<keyword evidence="2 9" id="KW-0813">Transport</keyword>
<dbReference type="PANTHER" id="PTHR35011:SF4">
    <property type="entry name" value="SLL1102 PROTEIN"/>
    <property type="match status" value="1"/>
</dbReference>
<organism evidence="11 12">
    <name type="scientific">Thioflexithrix psekupsensis</name>
    <dbReference type="NCBI Taxonomy" id="1570016"/>
    <lineage>
        <taxon>Bacteria</taxon>
        <taxon>Pseudomonadati</taxon>
        <taxon>Pseudomonadota</taxon>
        <taxon>Gammaproteobacteria</taxon>
        <taxon>Thiotrichales</taxon>
        <taxon>Thioflexithrix</taxon>
    </lineage>
</organism>
<evidence type="ECO:0000256" key="7">
    <source>
        <dbReference type="ARBA" id="ARBA00023136"/>
    </source>
</evidence>
<keyword evidence="6 9" id="KW-1133">Transmembrane helix</keyword>
<evidence type="ECO:0000256" key="9">
    <source>
        <dbReference type="RuleBase" id="RU369079"/>
    </source>
</evidence>
<dbReference type="OrthoDB" id="9795655at2"/>
<dbReference type="RefSeq" id="WP_086487826.1">
    <property type="nucleotide sequence ID" value="NZ_MSLT01000012.1"/>
</dbReference>
<dbReference type="Pfam" id="PF04290">
    <property type="entry name" value="DctQ"/>
    <property type="match status" value="1"/>
</dbReference>
<evidence type="ECO:0000256" key="2">
    <source>
        <dbReference type="ARBA" id="ARBA00022448"/>
    </source>
</evidence>
<keyword evidence="3" id="KW-1003">Cell membrane</keyword>
<evidence type="ECO:0000313" key="11">
    <source>
        <dbReference type="EMBL" id="OUD14038.1"/>
    </source>
</evidence>
<feature type="transmembrane region" description="Helical" evidence="9">
    <location>
        <begin position="100"/>
        <end position="126"/>
    </location>
</feature>
<proteinExistence type="inferred from homology"/>
<dbReference type="Proteomes" id="UP000194798">
    <property type="component" value="Unassembled WGS sequence"/>
</dbReference>
<accession>A0A251X7J8</accession>
<feature type="transmembrane region" description="Helical" evidence="9">
    <location>
        <begin position="146"/>
        <end position="168"/>
    </location>
</feature>
<gene>
    <name evidence="11" type="ORF">TPSD3_06780</name>
</gene>
<protein>
    <recommendedName>
        <fullName evidence="9">TRAP transporter small permease protein</fullName>
    </recommendedName>
</protein>
<evidence type="ECO:0000256" key="8">
    <source>
        <dbReference type="ARBA" id="ARBA00038436"/>
    </source>
</evidence>
<dbReference type="PANTHER" id="PTHR35011">
    <property type="entry name" value="2,3-DIKETO-L-GULONATE TRAP TRANSPORTER SMALL PERMEASE PROTEIN YIAM"/>
    <property type="match status" value="1"/>
</dbReference>
<comment type="similarity">
    <text evidence="8 9">Belongs to the TRAP transporter small permease family.</text>
</comment>
<keyword evidence="5 9" id="KW-0812">Transmembrane</keyword>
<comment type="subcellular location">
    <subcellularLocation>
        <location evidence="1 9">Cell inner membrane</location>
        <topology evidence="1 9">Multi-pass membrane protein</topology>
    </subcellularLocation>
</comment>
<evidence type="ECO:0000259" key="10">
    <source>
        <dbReference type="Pfam" id="PF04290"/>
    </source>
</evidence>